<dbReference type="InterPro" id="IPR008502">
    <property type="entry name" value="Prolamin-like"/>
</dbReference>
<dbReference type="Gramene" id="ERN08734">
    <property type="protein sequence ID" value="ERN08734"/>
    <property type="gene ID" value="AMTR_s00017p00240840"/>
</dbReference>
<dbReference type="Proteomes" id="UP000017836">
    <property type="component" value="Unassembled WGS sequence"/>
</dbReference>
<evidence type="ECO:0000256" key="8">
    <source>
        <dbReference type="ARBA" id="ARBA00034484"/>
    </source>
</evidence>
<dbReference type="GO" id="GO:2000008">
    <property type="term" value="P:regulation of protein localization to cell surface"/>
    <property type="evidence" value="ECO:0007669"/>
    <property type="project" value="UniProtKB-ARBA"/>
</dbReference>
<dbReference type="AlphaFoldDB" id="W1PLV8"/>
<keyword evidence="5" id="KW-0278">Fertilization</keyword>
<name>W1PLV8_AMBTC</name>
<keyword evidence="12" id="KW-1185">Reference proteome</keyword>
<organism evidence="11 12">
    <name type="scientific">Amborella trichopoda</name>
    <dbReference type="NCBI Taxonomy" id="13333"/>
    <lineage>
        <taxon>Eukaryota</taxon>
        <taxon>Viridiplantae</taxon>
        <taxon>Streptophyta</taxon>
        <taxon>Embryophyta</taxon>
        <taxon>Tracheophyta</taxon>
        <taxon>Spermatophyta</taxon>
        <taxon>Magnoliopsida</taxon>
        <taxon>Amborellales</taxon>
        <taxon>Amborellaceae</taxon>
        <taxon>Amborella</taxon>
    </lineage>
</organism>
<dbReference type="GO" id="GO:0009567">
    <property type="term" value="P:double fertilization forming a zygote and endosperm"/>
    <property type="evidence" value="ECO:0007669"/>
    <property type="project" value="InterPro"/>
</dbReference>
<feature type="chain" id="PRO_5004808350" description="Prolamin-like domain-containing protein" evidence="9">
    <location>
        <begin position="24"/>
        <end position="126"/>
    </location>
</feature>
<dbReference type="PANTHER" id="PTHR35293:SF10">
    <property type="entry name" value="EGG CELL-SECRETED PROTEIN 1.2-RELATED"/>
    <property type="match status" value="1"/>
</dbReference>
<protein>
    <recommendedName>
        <fullName evidence="10">Prolamin-like domain-containing protein</fullName>
    </recommendedName>
</protein>
<evidence type="ECO:0000313" key="12">
    <source>
        <dbReference type="Proteomes" id="UP000017836"/>
    </source>
</evidence>
<keyword evidence="6" id="KW-0968">Cytoplasmic vesicle</keyword>
<reference evidence="12" key="1">
    <citation type="journal article" date="2013" name="Science">
        <title>The Amborella genome and the evolution of flowering plants.</title>
        <authorList>
            <consortium name="Amborella Genome Project"/>
        </authorList>
    </citation>
    <scope>NUCLEOTIDE SEQUENCE [LARGE SCALE GENOMIC DNA]</scope>
</reference>
<dbReference type="OMA" id="MECWNVL"/>
<dbReference type="InterPro" id="IPR044711">
    <property type="entry name" value="EC11-15"/>
</dbReference>
<dbReference type="OrthoDB" id="776947at2759"/>
<evidence type="ECO:0000256" key="7">
    <source>
        <dbReference type="ARBA" id="ARBA00034457"/>
    </source>
</evidence>
<evidence type="ECO:0000256" key="2">
    <source>
        <dbReference type="ARBA" id="ARBA00004613"/>
    </source>
</evidence>
<gene>
    <name evidence="11" type="ORF">AMTR_s00017p00240840</name>
</gene>
<evidence type="ECO:0000256" key="5">
    <source>
        <dbReference type="ARBA" id="ARBA00023279"/>
    </source>
</evidence>
<dbReference type="PANTHER" id="PTHR35293">
    <property type="entry name" value="EGG CELL-SECRETED PROTEIN 1.5"/>
    <property type="match status" value="1"/>
</dbReference>
<comment type="function">
    <text evidence="7">Involved in the regulation of gamete interactions during the double fertilization and to prevent multiple-pollen tube attraction; mediates the redistribution of the gamete fusogen HAP2/GCS1 to the cell surface after secretion upon sperm arrival.</text>
</comment>
<sequence length="126" mass="13580">MASLLELSTTLLIMAFLSSSVVARPLQRVVRPLGPLVGARLLEEGSMLECWNALAELSSCSGEIILFFMNGETYLGKDCCRGVRVITRHCWPSMLTSVGFTAEEGDILRGYCDAGDEAPAPEVVAP</sequence>
<evidence type="ECO:0000256" key="4">
    <source>
        <dbReference type="ARBA" id="ARBA00022729"/>
    </source>
</evidence>
<feature type="signal peptide" evidence="9">
    <location>
        <begin position="1"/>
        <end position="23"/>
    </location>
</feature>
<feature type="domain" description="Prolamin-like" evidence="10">
    <location>
        <begin position="49"/>
        <end position="113"/>
    </location>
</feature>
<dbReference type="GO" id="GO:0031410">
    <property type="term" value="C:cytoplasmic vesicle"/>
    <property type="evidence" value="ECO:0007669"/>
    <property type="project" value="UniProtKB-SubCell"/>
</dbReference>
<dbReference type="GO" id="GO:0080155">
    <property type="term" value="P:regulation of double fertilization forming a zygote and endosperm"/>
    <property type="evidence" value="ECO:0007669"/>
    <property type="project" value="UniProtKB-ARBA"/>
</dbReference>
<dbReference type="EMBL" id="KI393256">
    <property type="protein sequence ID" value="ERN08734.1"/>
    <property type="molecule type" value="Genomic_DNA"/>
</dbReference>
<comment type="subcellular location">
    <subcellularLocation>
        <location evidence="1">Cytoplasmic vesicle</location>
    </subcellularLocation>
    <subcellularLocation>
        <location evidence="2">Secreted</location>
    </subcellularLocation>
</comment>
<keyword evidence="3" id="KW-0964">Secreted</keyword>
<keyword evidence="4 9" id="KW-0732">Signal</keyword>
<dbReference type="HOGENOM" id="CLU_128969_2_0_1"/>
<evidence type="ECO:0000256" key="9">
    <source>
        <dbReference type="SAM" id="SignalP"/>
    </source>
</evidence>
<evidence type="ECO:0000256" key="1">
    <source>
        <dbReference type="ARBA" id="ARBA00004541"/>
    </source>
</evidence>
<evidence type="ECO:0000259" key="10">
    <source>
        <dbReference type="Pfam" id="PF05617"/>
    </source>
</evidence>
<comment type="similarity">
    <text evidence="8">Belongs to the plant egg cell-secreted peptide family.</text>
</comment>
<dbReference type="eggNOG" id="ENOG502S3PF">
    <property type="taxonomic scope" value="Eukaryota"/>
</dbReference>
<dbReference type="Pfam" id="PF05617">
    <property type="entry name" value="Prolamin_like"/>
    <property type="match status" value="1"/>
</dbReference>
<accession>W1PLV8</accession>
<evidence type="ECO:0000313" key="11">
    <source>
        <dbReference type="EMBL" id="ERN08734.1"/>
    </source>
</evidence>
<evidence type="ECO:0000256" key="3">
    <source>
        <dbReference type="ARBA" id="ARBA00022525"/>
    </source>
</evidence>
<evidence type="ECO:0000256" key="6">
    <source>
        <dbReference type="ARBA" id="ARBA00023329"/>
    </source>
</evidence>
<dbReference type="KEGG" id="atr:18436868"/>
<proteinExistence type="inferred from homology"/>
<dbReference type="GO" id="GO:0005576">
    <property type="term" value="C:extracellular region"/>
    <property type="evidence" value="ECO:0007669"/>
    <property type="project" value="UniProtKB-SubCell"/>
</dbReference>